<dbReference type="InterPro" id="IPR000253">
    <property type="entry name" value="FHA_dom"/>
</dbReference>
<dbReference type="EMBL" id="JAUCMV010000003">
    <property type="protein sequence ID" value="KAK0413477.1"/>
    <property type="molecule type" value="Genomic_DNA"/>
</dbReference>
<keyword evidence="4" id="KW-1185">Reference proteome</keyword>
<feature type="compositionally biased region" description="Low complexity" evidence="1">
    <location>
        <begin position="299"/>
        <end position="317"/>
    </location>
</feature>
<accession>A0AA39LXQ8</accession>
<dbReference type="InterPro" id="IPR008984">
    <property type="entry name" value="SMAD_FHA_dom_sf"/>
</dbReference>
<feature type="compositionally biased region" description="Basic and acidic residues" evidence="1">
    <location>
        <begin position="124"/>
        <end position="134"/>
    </location>
</feature>
<reference evidence="3" key="1">
    <citation type="submission" date="2023-06" db="EMBL/GenBank/DDBJ databases">
        <title>Genomic analysis of the entomopathogenic nematode Steinernema hermaphroditum.</title>
        <authorList>
            <person name="Schwarz E.M."/>
            <person name="Heppert J.K."/>
            <person name="Baniya A."/>
            <person name="Schwartz H.T."/>
            <person name="Tan C.-H."/>
            <person name="Antoshechkin I."/>
            <person name="Sternberg P.W."/>
            <person name="Goodrich-Blair H."/>
            <person name="Dillman A.R."/>
        </authorList>
    </citation>
    <scope>NUCLEOTIDE SEQUENCE</scope>
    <source>
        <strain evidence="3">PS9179</strain>
        <tissue evidence="3">Whole animal</tissue>
    </source>
</reference>
<name>A0AA39LXQ8_9BILA</name>
<feature type="compositionally biased region" description="Polar residues" evidence="1">
    <location>
        <begin position="231"/>
        <end position="240"/>
    </location>
</feature>
<dbReference type="SUPFAM" id="SSF49879">
    <property type="entry name" value="SMAD/FHA domain"/>
    <property type="match status" value="1"/>
</dbReference>
<feature type="domain" description="FHA" evidence="2">
    <location>
        <begin position="24"/>
        <end position="80"/>
    </location>
</feature>
<feature type="compositionally biased region" description="Basic and acidic residues" evidence="1">
    <location>
        <begin position="351"/>
        <end position="361"/>
    </location>
</feature>
<dbReference type="AlphaFoldDB" id="A0AA39LXQ8"/>
<feature type="region of interest" description="Disordered" evidence="1">
    <location>
        <begin position="104"/>
        <end position="157"/>
    </location>
</feature>
<protein>
    <recommendedName>
        <fullName evidence="2">FHA domain-containing protein</fullName>
    </recommendedName>
</protein>
<feature type="region of interest" description="Disordered" evidence="1">
    <location>
        <begin position="213"/>
        <end position="261"/>
    </location>
</feature>
<feature type="compositionally biased region" description="Acidic residues" evidence="1">
    <location>
        <begin position="105"/>
        <end position="123"/>
    </location>
</feature>
<dbReference type="Gene3D" id="2.60.200.20">
    <property type="match status" value="1"/>
</dbReference>
<dbReference type="Proteomes" id="UP001175271">
    <property type="component" value="Unassembled WGS sequence"/>
</dbReference>
<comment type="caution">
    <text evidence="3">The sequence shown here is derived from an EMBL/GenBank/DDBJ whole genome shotgun (WGS) entry which is preliminary data.</text>
</comment>
<evidence type="ECO:0000313" key="3">
    <source>
        <dbReference type="EMBL" id="KAK0413477.1"/>
    </source>
</evidence>
<evidence type="ECO:0000313" key="4">
    <source>
        <dbReference type="Proteomes" id="UP001175271"/>
    </source>
</evidence>
<organism evidence="3 4">
    <name type="scientific">Steinernema hermaphroditum</name>
    <dbReference type="NCBI Taxonomy" id="289476"/>
    <lineage>
        <taxon>Eukaryota</taxon>
        <taxon>Metazoa</taxon>
        <taxon>Ecdysozoa</taxon>
        <taxon>Nematoda</taxon>
        <taxon>Chromadorea</taxon>
        <taxon>Rhabditida</taxon>
        <taxon>Tylenchina</taxon>
        <taxon>Panagrolaimomorpha</taxon>
        <taxon>Strongyloidoidea</taxon>
        <taxon>Steinernematidae</taxon>
        <taxon>Steinernema</taxon>
    </lineage>
</organism>
<sequence length="572" mass="62397">MLSVESTDDPPLGSFVFSTNGDTVAIGRDATKCGISLGAKCAGVSKVHIRLTLETEEPGAPFLRVDETNTYGTVFNGKRWKAPMVRAGDRFVVGKCGFEVKSLMDEDQTPPPEDLDAVEEGVEEEARAVKRRLEDEQEVVDTPKRRKGEDGEDGLIGSLWADEDRFSTHPAELAENRPSKAVPVADPPTKSKSKRAPQKKTMDIRHFLGESQKTVASTVSNRKVLAPDSVRGSQTQASTRTTRKQTRAIQLGDSDDDDFVESTPARNKIRANLLPISQQTAASRISNGKVLAPDSVRGSQTQRSTRSTNRQTGADNVNGDDYDDVVETAPQRNTPKENQAVDPEESLFGDGHGEEDRRSEADTLFGSHQFRDIEQPDEGENEDVRSTRSTRILAPDSPPPRSVISMAESATTCAVPESVAPEDATGRVDVDGFAVPVLPSVKSSKRKTNKQTTSSKRIKLEEPDDVEVIAPRAADEEIKTEDGEAKPDLIMGLTEQQIVAIHEKSVCVMSLCRMLKNHASLSSPASATSSRSGQLNYKRFHKAAQGVYRHLSLEGRTPLGSDPAERTFVHVE</sequence>
<evidence type="ECO:0000259" key="2">
    <source>
        <dbReference type="PROSITE" id="PS50006"/>
    </source>
</evidence>
<gene>
    <name evidence="3" type="ORF">QR680_006830</name>
</gene>
<proteinExistence type="predicted"/>
<evidence type="ECO:0000256" key="1">
    <source>
        <dbReference type="SAM" id="MobiDB-lite"/>
    </source>
</evidence>
<feature type="region of interest" description="Disordered" evidence="1">
    <location>
        <begin position="284"/>
        <end position="402"/>
    </location>
</feature>
<feature type="region of interest" description="Disordered" evidence="1">
    <location>
        <begin position="170"/>
        <end position="201"/>
    </location>
</feature>
<dbReference type="PROSITE" id="PS50006">
    <property type="entry name" value="FHA_DOMAIN"/>
    <property type="match status" value="1"/>
</dbReference>